<name>A0A1Y2HVL5_9FUNG</name>
<dbReference type="Proteomes" id="UP000193411">
    <property type="component" value="Unassembled WGS sequence"/>
</dbReference>
<comment type="caution">
    <text evidence="1">The sequence shown here is derived from an EMBL/GenBank/DDBJ whole genome shotgun (WGS) entry which is preliminary data.</text>
</comment>
<dbReference type="EMBL" id="MCFL01000008">
    <property type="protein sequence ID" value="ORZ38559.1"/>
    <property type="molecule type" value="Genomic_DNA"/>
</dbReference>
<evidence type="ECO:0000313" key="2">
    <source>
        <dbReference type="Proteomes" id="UP000193411"/>
    </source>
</evidence>
<protein>
    <submittedName>
        <fullName evidence="1">Uncharacterized protein</fullName>
    </submittedName>
</protein>
<reference evidence="1 2" key="1">
    <citation type="submission" date="2016-07" db="EMBL/GenBank/DDBJ databases">
        <title>Pervasive Adenine N6-methylation of Active Genes in Fungi.</title>
        <authorList>
            <consortium name="DOE Joint Genome Institute"/>
            <person name="Mondo S.J."/>
            <person name="Dannebaum R.O."/>
            <person name="Kuo R.C."/>
            <person name="Labutti K."/>
            <person name="Haridas S."/>
            <person name="Kuo A."/>
            <person name="Salamov A."/>
            <person name="Ahrendt S.R."/>
            <person name="Lipzen A."/>
            <person name="Sullivan W."/>
            <person name="Andreopoulos W.B."/>
            <person name="Clum A."/>
            <person name="Lindquist E."/>
            <person name="Daum C."/>
            <person name="Ramamoorthy G.K."/>
            <person name="Gryganskyi A."/>
            <person name="Culley D."/>
            <person name="Magnuson J.K."/>
            <person name="James T.Y."/>
            <person name="O'Malley M.A."/>
            <person name="Stajich J.E."/>
            <person name="Spatafora J.W."/>
            <person name="Visel A."/>
            <person name="Grigoriev I.V."/>
        </authorList>
    </citation>
    <scope>NUCLEOTIDE SEQUENCE [LARGE SCALE GENOMIC DNA]</scope>
    <source>
        <strain evidence="1 2">PL171</strain>
    </source>
</reference>
<proteinExistence type="predicted"/>
<sequence length="262" mass="29143">MSSHACSLLPTEIWIPILGLATLSPSLQAATRFLADLVDAYHHLRLWPRRRIAHYLLLALYDHDDNYPDSNLLGDLTPHERLVHVNEDHQDHPLQALLRITSAPLNRTRPECAMVYDFLLHHDTLSAILGSQPQLDCMPADQSLAELVEQSLYDQSAWDKDTALDPIVVACIYSTSFVYIGDTGKLAHTLDLLLRLLPSSVSLSTPRQAASPLRWSLAAVDSLALGNAAREFCEQAEIGLYSWHSGSTPSLAIIPMTIYRFA</sequence>
<organism evidence="1 2">
    <name type="scientific">Catenaria anguillulae PL171</name>
    <dbReference type="NCBI Taxonomy" id="765915"/>
    <lineage>
        <taxon>Eukaryota</taxon>
        <taxon>Fungi</taxon>
        <taxon>Fungi incertae sedis</taxon>
        <taxon>Blastocladiomycota</taxon>
        <taxon>Blastocladiomycetes</taxon>
        <taxon>Blastocladiales</taxon>
        <taxon>Catenariaceae</taxon>
        <taxon>Catenaria</taxon>
    </lineage>
</organism>
<evidence type="ECO:0000313" key="1">
    <source>
        <dbReference type="EMBL" id="ORZ38559.1"/>
    </source>
</evidence>
<accession>A0A1Y2HVL5</accession>
<gene>
    <name evidence="1" type="ORF">BCR44DRAFT_1295199</name>
</gene>
<keyword evidence="2" id="KW-1185">Reference proteome</keyword>
<dbReference type="AlphaFoldDB" id="A0A1Y2HVL5"/>